<name>A0A6C0IPQ1_9ZZZZ</name>
<accession>A0A6C0IPQ1</accession>
<dbReference type="AlphaFoldDB" id="A0A6C0IPQ1"/>
<sequence length="297" mass="32971">MSGFNKNQIFNEPVTNQYGSHMVMTNVHKDAKKKYISIDTKNSEEYNSLSTANFNITLPERVNEIKELKLTSIEIPKTYYNISANLGNNYFTVTIGGTTSLITIADGNYTSSTLKTTIDTALTGKNLTCALSNNSKSSFTSSSGTTTVSFDVDKYGNKDKYNFKYKLGWILGFRQTSYEVSATTTSEGFLNLFGSNYLYLALDEYSKSGSQNSFSSPLFSSMVNKNILARISIDHKSYSFGEVIIASEVIGTLLTDTRKYTGKIDLQKINVQLLNDHGNSVDLNGLDFSFCLEVCHE</sequence>
<proteinExistence type="predicted"/>
<reference evidence="1" key="1">
    <citation type="journal article" date="2020" name="Nature">
        <title>Giant virus diversity and host interactions through global metagenomics.</title>
        <authorList>
            <person name="Schulz F."/>
            <person name="Roux S."/>
            <person name="Paez-Espino D."/>
            <person name="Jungbluth S."/>
            <person name="Walsh D.A."/>
            <person name="Denef V.J."/>
            <person name="McMahon K.D."/>
            <person name="Konstantinidis K.T."/>
            <person name="Eloe-Fadrosh E.A."/>
            <person name="Kyrpides N.C."/>
            <person name="Woyke T."/>
        </authorList>
    </citation>
    <scope>NUCLEOTIDE SEQUENCE</scope>
    <source>
        <strain evidence="1">GVMAG-M-3300024258-28</strain>
    </source>
</reference>
<protein>
    <submittedName>
        <fullName evidence="1">Uncharacterized protein</fullName>
    </submittedName>
</protein>
<evidence type="ECO:0000313" key="1">
    <source>
        <dbReference type="EMBL" id="QHT94426.1"/>
    </source>
</evidence>
<organism evidence="1">
    <name type="scientific">viral metagenome</name>
    <dbReference type="NCBI Taxonomy" id="1070528"/>
    <lineage>
        <taxon>unclassified sequences</taxon>
        <taxon>metagenomes</taxon>
        <taxon>organismal metagenomes</taxon>
    </lineage>
</organism>
<dbReference type="EMBL" id="MN740221">
    <property type="protein sequence ID" value="QHT94426.1"/>
    <property type="molecule type" value="Genomic_DNA"/>
</dbReference>